<dbReference type="RefSeq" id="WP_254156466.1">
    <property type="nucleotide sequence ID" value="NZ_JAHESD010000075.1"/>
</dbReference>
<evidence type="ECO:0000313" key="6">
    <source>
        <dbReference type="EMBL" id="MBT1705963.1"/>
    </source>
</evidence>
<evidence type="ECO:0000256" key="3">
    <source>
        <dbReference type="ARBA" id="ARBA00022679"/>
    </source>
</evidence>
<dbReference type="Proteomes" id="UP000772618">
    <property type="component" value="Unassembled WGS sequence"/>
</dbReference>
<reference evidence="6 7" key="1">
    <citation type="submission" date="2021-05" db="EMBL/GenBank/DDBJ databases">
        <title>A Polyphasic approach of four new species of the genus Ohtaekwangia: Ohtaekwangia histidinii sp. nov., Ohtaekwangia cretensis sp. nov., Ohtaekwangia indiensis sp. nov., Ohtaekwangia reichenbachii sp. nov. from diverse environment.</title>
        <authorList>
            <person name="Octaviana S."/>
        </authorList>
    </citation>
    <scope>NUCLEOTIDE SEQUENCE [LARGE SCALE GENOMIC DNA]</scope>
    <source>
        <strain evidence="6 7">PWU20</strain>
    </source>
</reference>
<evidence type="ECO:0000256" key="1">
    <source>
        <dbReference type="ARBA" id="ARBA00000085"/>
    </source>
</evidence>
<dbReference type="Pfam" id="PF02518">
    <property type="entry name" value="HATPase_c"/>
    <property type="match status" value="1"/>
</dbReference>
<evidence type="ECO:0000256" key="4">
    <source>
        <dbReference type="ARBA" id="ARBA00022777"/>
    </source>
</evidence>
<name>A0ABS5VX17_9BACT</name>
<organism evidence="6 7">
    <name type="scientific">Chryseosolibacter indicus</name>
    <dbReference type="NCBI Taxonomy" id="2782351"/>
    <lineage>
        <taxon>Bacteria</taxon>
        <taxon>Pseudomonadati</taxon>
        <taxon>Bacteroidota</taxon>
        <taxon>Cytophagia</taxon>
        <taxon>Cytophagales</taxon>
        <taxon>Chryseotaleaceae</taxon>
        <taxon>Chryseosolibacter</taxon>
    </lineage>
</organism>
<dbReference type="EC" id="2.7.13.3" evidence="2"/>
<dbReference type="InterPro" id="IPR036890">
    <property type="entry name" value="HATPase_C_sf"/>
</dbReference>
<dbReference type="PROSITE" id="PS50109">
    <property type="entry name" value="HIS_KIN"/>
    <property type="match status" value="1"/>
</dbReference>
<accession>A0ABS5VX17</accession>
<evidence type="ECO:0000256" key="2">
    <source>
        <dbReference type="ARBA" id="ARBA00012438"/>
    </source>
</evidence>
<proteinExistence type="predicted"/>
<dbReference type="SUPFAM" id="SSF55874">
    <property type="entry name" value="ATPase domain of HSP90 chaperone/DNA topoisomerase II/histidine kinase"/>
    <property type="match status" value="1"/>
</dbReference>
<protein>
    <recommendedName>
        <fullName evidence="2">histidine kinase</fullName>
        <ecNumber evidence="2">2.7.13.3</ecNumber>
    </recommendedName>
</protein>
<dbReference type="SMART" id="SM00387">
    <property type="entry name" value="HATPase_c"/>
    <property type="match status" value="1"/>
</dbReference>
<keyword evidence="4" id="KW-0418">Kinase</keyword>
<dbReference type="Gene3D" id="3.30.565.10">
    <property type="entry name" value="Histidine kinase-like ATPase, C-terminal domain"/>
    <property type="match status" value="1"/>
</dbReference>
<gene>
    <name evidence="6" type="ORF">KK060_21915</name>
</gene>
<dbReference type="InterPro" id="IPR004358">
    <property type="entry name" value="Sig_transdc_His_kin-like_C"/>
</dbReference>
<keyword evidence="3" id="KW-0808">Transferase</keyword>
<dbReference type="InterPro" id="IPR003594">
    <property type="entry name" value="HATPase_dom"/>
</dbReference>
<sequence length="143" mass="16072">MIEQKNAKFIKEHLPTIHAVPGQIHQLFYNLINNSLKFSKPGYPVHITIRSAPCTEQTLIRSKHLDESKQYIRVDVADNGIGFDQKYAQQIFELFKRLHAKNEFEGTGIGLALCKKIVENHNGAIWADGQSGKGSTFSILLPA</sequence>
<evidence type="ECO:0000313" key="7">
    <source>
        <dbReference type="Proteomes" id="UP000772618"/>
    </source>
</evidence>
<dbReference type="PANTHER" id="PTHR42878">
    <property type="entry name" value="TWO-COMPONENT HISTIDINE KINASE"/>
    <property type="match status" value="1"/>
</dbReference>
<dbReference type="EMBL" id="JAHESD010000075">
    <property type="protein sequence ID" value="MBT1705963.1"/>
    <property type="molecule type" value="Genomic_DNA"/>
</dbReference>
<feature type="domain" description="Histidine kinase" evidence="5">
    <location>
        <begin position="23"/>
        <end position="143"/>
    </location>
</feature>
<comment type="catalytic activity">
    <reaction evidence="1">
        <text>ATP + protein L-histidine = ADP + protein N-phospho-L-histidine.</text>
        <dbReference type="EC" id="2.7.13.3"/>
    </reaction>
</comment>
<dbReference type="InterPro" id="IPR005467">
    <property type="entry name" value="His_kinase_dom"/>
</dbReference>
<keyword evidence="7" id="KW-1185">Reference proteome</keyword>
<dbReference type="InterPro" id="IPR050351">
    <property type="entry name" value="BphY/WalK/GraS-like"/>
</dbReference>
<evidence type="ECO:0000259" key="5">
    <source>
        <dbReference type="PROSITE" id="PS50109"/>
    </source>
</evidence>
<dbReference type="PANTHER" id="PTHR42878:SF15">
    <property type="entry name" value="BACTERIOPHYTOCHROME"/>
    <property type="match status" value="1"/>
</dbReference>
<dbReference type="PRINTS" id="PR00344">
    <property type="entry name" value="BCTRLSENSOR"/>
</dbReference>
<comment type="caution">
    <text evidence="6">The sequence shown here is derived from an EMBL/GenBank/DDBJ whole genome shotgun (WGS) entry which is preliminary data.</text>
</comment>